<dbReference type="AlphaFoldDB" id="A0A8J6NDW6"/>
<dbReference type="GO" id="GO:0003824">
    <property type="term" value="F:catalytic activity"/>
    <property type="evidence" value="ECO:0007669"/>
    <property type="project" value="InterPro"/>
</dbReference>
<dbReference type="InterPro" id="IPR006638">
    <property type="entry name" value="Elp3/MiaA/NifB-like_rSAM"/>
</dbReference>
<dbReference type="InterPro" id="IPR007197">
    <property type="entry name" value="rSAM"/>
</dbReference>
<dbReference type="PANTHER" id="PTHR43409:SF7">
    <property type="entry name" value="BLL1977 PROTEIN"/>
    <property type="match status" value="1"/>
</dbReference>
<dbReference type="SMART" id="SM00729">
    <property type="entry name" value="Elp3"/>
    <property type="match status" value="1"/>
</dbReference>
<comment type="caution">
    <text evidence="7">The sequence shown here is derived from an EMBL/GenBank/DDBJ whole genome shotgun (WGS) entry which is preliminary data.</text>
</comment>
<evidence type="ECO:0000256" key="2">
    <source>
        <dbReference type="ARBA" id="ARBA00022691"/>
    </source>
</evidence>
<dbReference type="Pfam" id="PF04055">
    <property type="entry name" value="Radical_SAM"/>
    <property type="match status" value="1"/>
</dbReference>
<dbReference type="PANTHER" id="PTHR43409">
    <property type="entry name" value="ANAEROBIC MAGNESIUM-PROTOPORPHYRIN IX MONOMETHYL ESTER CYCLASE-RELATED"/>
    <property type="match status" value="1"/>
</dbReference>
<dbReference type="GO" id="GO:0051536">
    <property type="term" value="F:iron-sulfur cluster binding"/>
    <property type="evidence" value="ECO:0007669"/>
    <property type="project" value="UniProtKB-KW"/>
</dbReference>
<name>A0A8J6NDW6_9BACT</name>
<keyword evidence="5" id="KW-0411">Iron-sulfur</keyword>
<dbReference type="GO" id="GO:0005829">
    <property type="term" value="C:cytosol"/>
    <property type="evidence" value="ECO:0007669"/>
    <property type="project" value="TreeGrafter"/>
</dbReference>
<evidence type="ECO:0000256" key="4">
    <source>
        <dbReference type="ARBA" id="ARBA00023004"/>
    </source>
</evidence>
<dbReference type="InterPro" id="IPR058240">
    <property type="entry name" value="rSAM_sf"/>
</dbReference>
<evidence type="ECO:0000259" key="6">
    <source>
        <dbReference type="SMART" id="SM00729"/>
    </source>
</evidence>
<keyword evidence="3" id="KW-0479">Metal-binding</keyword>
<protein>
    <submittedName>
        <fullName evidence="7">Radical SAM protein</fullName>
    </submittedName>
</protein>
<dbReference type="SFLD" id="SFLDG01082">
    <property type="entry name" value="B12-binding_domain_containing"/>
    <property type="match status" value="1"/>
</dbReference>
<feature type="domain" description="Elp3/MiaA/NifB-like radical SAM core" evidence="6">
    <location>
        <begin position="250"/>
        <end position="447"/>
    </location>
</feature>
<reference evidence="7 8" key="1">
    <citation type="submission" date="2020-08" db="EMBL/GenBank/DDBJ databases">
        <title>Bridging the membrane lipid divide: bacteria of the FCB group superphylum have the potential to synthesize archaeal ether lipids.</title>
        <authorList>
            <person name="Villanueva L."/>
            <person name="Von Meijenfeldt F.A.B."/>
            <person name="Westbye A.B."/>
            <person name="Yadav S."/>
            <person name="Hopmans E.C."/>
            <person name="Dutilh B.E."/>
            <person name="Sinninghe Damste J.S."/>
        </authorList>
    </citation>
    <scope>NUCLEOTIDE SEQUENCE [LARGE SCALE GENOMIC DNA]</scope>
    <source>
        <strain evidence="7">NIOZ-UU47</strain>
    </source>
</reference>
<keyword evidence="2" id="KW-0949">S-adenosyl-L-methionine</keyword>
<evidence type="ECO:0000256" key="1">
    <source>
        <dbReference type="ARBA" id="ARBA00001966"/>
    </source>
</evidence>
<evidence type="ECO:0000256" key="5">
    <source>
        <dbReference type="ARBA" id="ARBA00023014"/>
    </source>
</evidence>
<evidence type="ECO:0000313" key="7">
    <source>
        <dbReference type="EMBL" id="MBC8317657.1"/>
    </source>
</evidence>
<gene>
    <name evidence="7" type="ORF">H8E41_07095</name>
</gene>
<dbReference type="GO" id="GO:0046872">
    <property type="term" value="F:metal ion binding"/>
    <property type="evidence" value="ECO:0007669"/>
    <property type="project" value="UniProtKB-KW"/>
</dbReference>
<comment type="cofactor">
    <cofactor evidence="1">
        <name>[4Fe-4S] cluster</name>
        <dbReference type="ChEBI" id="CHEBI:49883"/>
    </cofactor>
</comment>
<dbReference type="InterPro" id="IPR051198">
    <property type="entry name" value="BchE-like"/>
</dbReference>
<dbReference type="Gene3D" id="3.80.30.20">
    <property type="entry name" value="tm_1862 like domain"/>
    <property type="match status" value="1"/>
</dbReference>
<keyword evidence="4" id="KW-0408">Iron</keyword>
<dbReference type="SUPFAM" id="SSF102114">
    <property type="entry name" value="Radical SAM enzymes"/>
    <property type="match status" value="1"/>
</dbReference>
<evidence type="ECO:0000256" key="3">
    <source>
        <dbReference type="ARBA" id="ARBA00022723"/>
    </source>
</evidence>
<dbReference type="EMBL" id="JACNJZ010000096">
    <property type="protein sequence ID" value="MBC8317657.1"/>
    <property type="molecule type" value="Genomic_DNA"/>
</dbReference>
<sequence length="506" mass="56899">MLLIYPPVAKPCEPPAGIARLAGVLRENNIACSLVDMNMECLYYLLNQPQNPEDTWGRRAYKNVAANLEVMRTAPLYDSLDRYKRAAADLNRVIDTVGKSHGVSISLVNYQDPEISPLISKDLLRCASVPEKNIYYPYFSSRLASLIETQSPKMIGFSINYLSQAASAFSMIGYVKKLYPQLPIVAGGGLITSWMRNDHWENPFEDIVDHLVAGPGEEKLLRLYGVENFSLDSPPSYEGLELSQYLSPGFILPYAASSGCYWNKCAFCPEKAEGNPYMSISPDRVGTEIQHLCSQNNPALIHFLDNAISPALMRYMAANPPGADWYGFARVGRELEDEEFCRDLRKSGCLMLKLGLESGDQNILDKMCKGISLEMVSRALIALRKAGIATYVYILFGTPSESIDEARRTLEFIVRHKDEIGFLNLAVFNMPINSPEAGMMALNSFYEGDLGLYTDFDHPRGWNRQEIRKFLDQEVKRHPAVAEILRRDPPFFTSNHASFFVNTFLK</sequence>
<dbReference type="Proteomes" id="UP000614424">
    <property type="component" value="Unassembled WGS sequence"/>
</dbReference>
<dbReference type="SFLD" id="SFLDS00029">
    <property type="entry name" value="Radical_SAM"/>
    <property type="match status" value="1"/>
</dbReference>
<evidence type="ECO:0000313" key="8">
    <source>
        <dbReference type="Proteomes" id="UP000614424"/>
    </source>
</evidence>
<accession>A0A8J6NDW6</accession>
<dbReference type="InterPro" id="IPR023404">
    <property type="entry name" value="rSAM_horseshoe"/>
</dbReference>
<proteinExistence type="predicted"/>
<organism evidence="7 8">
    <name type="scientific">Candidatus Desulfobia pelagia</name>
    <dbReference type="NCBI Taxonomy" id="2841692"/>
    <lineage>
        <taxon>Bacteria</taxon>
        <taxon>Pseudomonadati</taxon>
        <taxon>Thermodesulfobacteriota</taxon>
        <taxon>Desulfobulbia</taxon>
        <taxon>Desulfobulbales</taxon>
        <taxon>Desulfobulbaceae</taxon>
        <taxon>Candidatus Desulfobia</taxon>
    </lineage>
</organism>